<dbReference type="OrthoDB" id="4062164at2759"/>
<accession>G8JWX3</accession>
<dbReference type="FunCoup" id="G8JWX3">
    <property type="interactions" value="52"/>
</dbReference>
<dbReference type="HOGENOM" id="CLU_1156576_0_0_1"/>
<dbReference type="EMBL" id="CP002504">
    <property type="protein sequence ID" value="AET41347.1"/>
    <property type="molecule type" value="Genomic_DNA"/>
</dbReference>
<dbReference type="GeneID" id="11471475"/>
<dbReference type="Proteomes" id="UP000006790">
    <property type="component" value="Chromosome 8"/>
</dbReference>
<dbReference type="KEGG" id="erc:Ecym_8051"/>
<keyword evidence="2" id="KW-1185">Reference proteome</keyword>
<sequence length="279" mass="31588">MSSFKEFLPHTVGFVLDNEDITFPSYVPTNVQSLPHTSNGIRQLVIEKQNQRVFPTYNRLLDRMEDALVRWRPPASSHVGSSLAIHGTHPYQKDFSEPKAIGKDLTESIEQMKQMFQQCWNKDSGGHGEVVEDNDDTLSDYSLPPAASGEDVSPKCRGLCFDTLSTSRRTPVAFPIRASVATPRSAPVEDIENTLNTYKFPVPSYYLPPTLQRQRQQDNHESLQLQLPGSQRQHAGAGAGAGVADLEHQSSWHTWCLFWKDFWFDLNNLLVCHIEEDLY</sequence>
<proteinExistence type="predicted"/>
<evidence type="ECO:0000313" key="1">
    <source>
        <dbReference type="EMBL" id="AET41347.1"/>
    </source>
</evidence>
<dbReference type="RefSeq" id="XP_003648164.1">
    <property type="nucleotide sequence ID" value="XM_003648116.1"/>
</dbReference>
<protein>
    <submittedName>
        <fullName evidence="1">Uncharacterized protein</fullName>
    </submittedName>
</protein>
<dbReference type="InParanoid" id="G8JWX3"/>
<reference evidence="2" key="1">
    <citation type="journal article" date="2012" name="G3 (Bethesda)">
        <title>Pichia sorbitophila, an interspecies yeast hybrid reveals early steps of genome resolution following polyploidization.</title>
        <authorList>
            <person name="Leh Louis V."/>
            <person name="Despons L."/>
            <person name="Friedrich A."/>
            <person name="Martin T."/>
            <person name="Durrens P."/>
            <person name="Casaregola S."/>
            <person name="Neuveglise C."/>
            <person name="Fairhead C."/>
            <person name="Marck C."/>
            <person name="Cruz J.A."/>
            <person name="Straub M.L."/>
            <person name="Kugler V."/>
            <person name="Sacerdot C."/>
            <person name="Uzunov Z."/>
            <person name="Thierry A."/>
            <person name="Weiss S."/>
            <person name="Bleykasten C."/>
            <person name="De Montigny J."/>
            <person name="Jacques N."/>
            <person name="Jung P."/>
            <person name="Lemaire M."/>
            <person name="Mallet S."/>
            <person name="Morel G."/>
            <person name="Richard G.F."/>
            <person name="Sarkar A."/>
            <person name="Savel G."/>
            <person name="Schacherer J."/>
            <person name="Seret M.L."/>
            <person name="Talla E."/>
            <person name="Samson G."/>
            <person name="Jubin C."/>
            <person name="Poulain J."/>
            <person name="Vacherie B."/>
            <person name="Barbe V."/>
            <person name="Pelletier E."/>
            <person name="Sherman D.J."/>
            <person name="Westhof E."/>
            <person name="Weissenbach J."/>
            <person name="Baret P.V."/>
            <person name="Wincker P."/>
            <person name="Gaillardin C."/>
            <person name="Dujon B."/>
            <person name="Souciet J.L."/>
        </authorList>
    </citation>
    <scope>NUCLEOTIDE SEQUENCE [LARGE SCALE GENOMIC DNA]</scope>
    <source>
        <strain evidence="2">CBS 270.75 / DBVPG 7215 / KCTC 17166 / NRRL Y-17582</strain>
    </source>
</reference>
<gene>
    <name evidence="1" type="ordered locus">Ecym_8051</name>
</gene>
<dbReference type="eggNOG" id="ENOG502SFR5">
    <property type="taxonomic scope" value="Eukaryota"/>
</dbReference>
<organism evidence="1 2">
    <name type="scientific">Eremothecium cymbalariae (strain CBS 270.75 / DBVPG 7215 / KCTC 17166 / NRRL Y-17582)</name>
    <name type="common">Yeast</name>
    <dbReference type="NCBI Taxonomy" id="931890"/>
    <lineage>
        <taxon>Eukaryota</taxon>
        <taxon>Fungi</taxon>
        <taxon>Dikarya</taxon>
        <taxon>Ascomycota</taxon>
        <taxon>Saccharomycotina</taxon>
        <taxon>Saccharomycetes</taxon>
        <taxon>Saccharomycetales</taxon>
        <taxon>Saccharomycetaceae</taxon>
        <taxon>Eremothecium</taxon>
    </lineage>
</organism>
<dbReference type="OMA" id="AIHGTHP"/>
<name>G8JWX3_ERECY</name>
<evidence type="ECO:0000313" key="2">
    <source>
        <dbReference type="Proteomes" id="UP000006790"/>
    </source>
</evidence>
<dbReference type="AlphaFoldDB" id="G8JWX3"/>